<reference evidence="8 9" key="1">
    <citation type="journal article" date="2016" name="Int. J. Syst. Evol. Microbiol.">
        <title>Paraphotobacterium marinum gen. nov., sp. nov., a member of the family Vibrionaceae, isolated from surface seawater.</title>
        <authorList>
            <person name="Huang Z."/>
            <person name="Dong C."/>
            <person name="Shao Z."/>
        </authorList>
    </citation>
    <scope>NUCLEOTIDE SEQUENCE [LARGE SCALE GENOMIC DNA]</scope>
    <source>
        <strain evidence="8 9">NSCS20N07D</strain>
    </source>
</reference>
<proteinExistence type="predicted"/>
<dbReference type="Proteomes" id="UP000242175">
    <property type="component" value="Chromosome large"/>
</dbReference>
<dbReference type="GO" id="GO:0022857">
    <property type="term" value="F:transmembrane transporter activity"/>
    <property type="evidence" value="ECO:0007669"/>
    <property type="project" value="InterPro"/>
</dbReference>
<dbReference type="GO" id="GO:0017004">
    <property type="term" value="P:cytochrome complex assembly"/>
    <property type="evidence" value="ECO:0007669"/>
    <property type="project" value="UniProtKB-KW"/>
</dbReference>
<dbReference type="EMBL" id="CP022355">
    <property type="protein sequence ID" value="ASK78771.1"/>
    <property type="molecule type" value="Genomic_DNA"/>
</dbReference>
<dbReference type="SMART" id="SM00382">
    <property type="entry name" value="AAA"/>
    <property type="match status" value="1"/>
</dbReference>
<dbReference type="Gene3D" id="3.40.50.300">
    <property type="entry name" value="P-loop containing nucleotide triphosphate hydrolases"/>
    <property type="match status" value="1"/>
</dbReference>
<dbReference type="PANTHER" id="PTHR43499:SF1">
    <property type="entry name" value="ABC TRANSPORTER I FAMILY MEMBER 1"/>
    <property type="match status" value="1"/>
</dbReference>
<dbReference type="GO" id="GO:0005524">
    <property type="term" value="F:ATP binding"/>
    <property type="evidence" value="ECO:0007669"/>
    <property type="project" value="UniProtKB-KW"/>
</dbReference>
<evidence type="ECO:0000313" key="8">
    <source>
        <dbReference type="EMBL" id="ASK78771.1"/>
    </source>
</evidence>
<dbReference type="KEGG" id="pmai:CF386_07065"/>
<dbReference type="NCBIfam" id="TIGR01189">
    <property type="entry name" value="ccmA"/>
    <property type="match status" value="1"/>
</dbReference>
<keyword evidence="6" id="KW-0472">Membrane</keyword>
<gene>
    <name evidence="8" type="primary">ccmA</name>
    <name evidence="8" type="ORF">CF386_07065</name>
</gene>
<dbReference type="Pfam" id="PF00005">
    <property type="entry name" value="ABC_tran"/>
    <property type="match status" value="1"/>
</dbReference>
<sequence length="206" mass="23745">MDVQKVAEDNTLNINFKNFLKIELKNKDILKISGENGIGKTTLIRKIATLKSFTQNEIFWNGKDIFKDKSELSGYRKKISYLGHSIAIKKNLSVIENITLHNTNACNSHINETLKVLELEDYVNYYSSQLSQGLKQRVALARVFLSNAKLYLLDEPFTALDKKIIQKVEDHIFDHLASNSIVIFISHANSSEKHRKRIKYLNLKYD</sequence>
<dbReference type="InterPro" id="IPR005895">
    <property type="entry name" value="ABC_transptr_haem_export_CcmA"/>
</dbReference>
<dbReference type="OrthoDB" id="9800654at2"/>
<evidence type="ECO:0000256" key="1">
    <source>
        <dbReference type="ARBA" id="ARBA00022448"/>
    </source>
</evidence>
<keyword evidence="2" id="KW-0547">Nucleotide-binding</keyword>
<evidence type="ECO:0000256" key="3">
    <source>
        <dbReference type="ARBA" id="ARBA00022748"/>
    </source>
</evidence>
<evidence type="ECO:0000256" key="4">
    <source>
        <dbReference type="ARBA" id="ARBA00022840"/>
    </source>
</evidence>
<keyword evidence="9" id="KW-1185">Reference proteome</keyword>
<dbReference type="InterPro" id="IPR003439">
    <property type="entry name" value="ABC_transporter-like_ATP-bd"/>
</dbReference>
<feature type="domain" description="ABC transporter" evidence="7">
    <location>
        <begin position="1"/>
        <end position="206"/>
    </location>
</feature>
<evidence type="ECO:0000259" key="7">
    <source>
        <dbReference type="PROSITE" id="PS50893"/>
    </source>
</evidence>
<dbReference type="RefSeq" id="WP_089073679.1">
    <property type="nucleotide sequence ID" value="NZ_CBCSAM010000001.1"/>
</dbReference>
<dbReference type="InterPro" id="IPR027417">
    <property type="entry name" value="P-loop_NTPase"/>
</dbReference>
<dbReference type="PANTHER" id="PTHR43499">
    <property type="entry name" value="ABC TRANSPORTER I FAMILY MEMBER 1"/>
    <property type="match status" value="1"/>
</dbReference>
<evidence type="ECO:0000256" key="6">
    <source>
        <dbReference type="ARBA" id="ARBA00023136"/>
    </source>
</evidence>
<protein>
    <submittedName>
        <fullName evidence="8">Heme ABC exporter ATP-binding protein CcmA</fullName>
    </submittedName>
</protein>
<keyword evidence="5" id="KW-1278">Translocase</keyword>
<evidence type="ECO:0000313" key="9">
    <source>
        <dbReference type="Proteomes" id="UP000242175"/>
    </source>
</evidence>
<dbReference type="PROSITE" id="PS50893">
    <property type="entry name" value="ABC_TRANSPORTER_2"/>
    <property type="match status" value="1"/>
</dbReference>
<organism evidence="8 9">
    <name type="scientific">Paraphotobacterium marinum</name>
    <dbReference type="NCBI Taxonomy" id="1755811"/>
    <lineage>
        <taxon>Bacteria</taxon>
        <taxon>Pseudomonadati</taxon>
        <taxon>Pseudomonadota</taxon>
        <taxon>Gammaproteobacteria</taxon>
        <taxon>Vibrionales</taxon>
        <taxon>Vibrionaceae</taxon>
        <taxon>Paraphotobacterium</taxon>
    </lineage>
</organism>
<evidence type="ECO:0000256" key="2">
    <source>
        <dbReference type="ARBA" id="ARBA00022741"/>
    </source>
</evidence>
<dbReference type="GO" id="GO:0016887">
    <property type="term" value="F:ATP hydrolysis activity"/>
    <property type="evidence" value="ECO:0007669"/>
    <property type="project" value="InterPro"/>
</dbReference>
<dbReference type="SUPFAM" id="SSF52540">
    <property type="entry name" value="P-loop containing nucleoside triphosphate hydrolases"/>
    <property type="match status" value="1"/>
</dbReference>
<keyword evidence="4 8" id="KW-0067">ATP-binding</keyword>
<keyword evidence="3" id="KW-0201">Cytochrome c-type biogenesis</keyword>
<accession>A0A220VEQ0</accession>
<dbReference type="InterPro" id="IPR003593">
    <property type="entry name" value="AAA+_ATPase"/>
</dbReference>
<dbReference type="AlphaFoldDB" id="A0A220VEQ0"/>
<evidence type="ECO:0000256" key="5">
    <source>
        <dbReference type="ARBA" id="ARBA00022967"/>
    </source>
</evidence>
<name>A0A220VEQ0_9GAMM</name>
<keyword evidence="1" id="KW-0813">Transport</keyword>